<comment type="caution">
    <text evidence="3">The sequence shown here is derived from an EMBL/GenBank/DDBJ whole genome shotgun (WGS) entry which is preliminary data.</text>
</comment>
<accession>A0ABR2U620</accession>
<proteinExistence type="predicted"/>
<dbReference type="InterPro" id="IPR058594">
    <property type="entry name" value="PB1-like_dom_pln"/>
</dbReference>
<dbReference type="InterPro" id="IPR004332">
    <property type="entry name" value="Transposase_MuDR"/>
</dbReference>
<feature type="domain" description="PB1-like" evidence="2">
    <location>
        <begin position="2"/>
        <end position="88"/>
    </location>
</feature>
<protein>
    <recommendedName>
        <fullName evidence="5">Transposase MuDR plant domain-containing protein</fullName>
    </recommendedName>
</protein>
<reference evidence="3 4" key="1">
    <citation type="journal article" date="2024" name="G3 (Bethesda)">
        <title>Genome assembly of Hibiscus sabdariffa L. provides insights into metabolisms of medicinal natural products.</title>
        <authorList>
            <person name="Kim T."/>
        </authorList>
    </citation>
    <scope>NUCLEOTIDE SEQUENCE [LARGE SCALE GENOMIC DNA]</scope>
    <source>
        <strain evidence="3">TK-2024</strain>
        <tissue evidence="3">Old leaves</tissue>
    </source>
</reference>
<keyword evidence="4" id="KW-1185">Reference proteome</keyword>
<organism evidence="3 4">
    <name type="scientific">Hibiscus sabdariffa</name>
    <name type="common">roselle</name>
    <dbReference type="NCBI Taxonomy" id="183260"/>
    <lineage>
        <taxon>Eukaryota</taxon>
        <taxon>Viridiplantae</taxon>
        <taxon>Streptophyta</taxon>
        <taxon>Embryophyta</taxon>
        <taxon>Tracheophyta</taxon>
        <taxon>Spermatophyta</taxon>
        <taxon>Magnoliopsida</taxon>
        <taxon>eudicotyledons</taxon>
        <taxon>Gunneridae</taxon>
        <taxon>Pentapetalae</taxon>
        <taxon>rosids</taxon>
        <taxon>malvids</taxon>
        <taxon>Malvales</taxon>
        <taxon>Malvaceae</taxon>
        <taxon>Malvoideae</taxon>
        <taxon>Hibiscus</taxon>
    </lineage>
</organism>
<sequence length="334" mass="37480">MGGNLVKNPDLQYVGGDEVEWSIKRDLLSYYQLIDLVHKAGYRAMMWFSYLVPGDSLKDGPIVCFDDASFRTMIEHSKKGLLHVYVEHKVDIPHFADEDQISEDTNIMCESCVGGTCEDKGGGPDSCIGETSNVGGSHQRMTDQNDLFDVKVDAFSKVGDFSNEVDDCSNEILEGLGFIFAHINGYGYEDDEIRTIGEECLKFYDKQKQKKLLSDDVHVEHIFEDATTDETSNVRANKGKEEKQKINMDDGSGDDIDYIHSSDVVPSLALGLIFTSTRQFKDALANYVVAKRFDYKLVRNESDKVSAKCKGQGCPWEIYASIDNNDGFFKVKKN</sequence>
<dbReference type="Pfam" id="PF26130">
    <property type="entry name" value="PB1-like"/>
    <property type="match status" value="1"/>
</dbReference>
<evidence type="ECO:0000259" key="1">
    <source>
        <dbReference type="Pfam" id="PF03108"/>
    </source>
</evidence>
<evidence type="ECO:0000313" key="4">
    <source>
        <dbReference type="Proteomes" id="UP001396334"/>
    </source>
</evidence>
<dbReference type="Proteomes" id="UP001396334">
    <property type="component" value="Unassembled WGS sequence"/>
</dbReference>
<evidence type="ECO:0000259" key="2">
    <source>
        <dbReference type="Pfam" id="PF26130"/>
    </source>
</evidence>
<name>A0ABR2U620_9ROSI</name>
<dbReference type="EMBL" id="JBBPBN010000002">
    <property type="protein sequence ID" value="KAK9045177.1"/>
    <property type="molecule type" value="Genomic_DNA"/>
</dbReference>
<dbReference type="Pfam" id="PF03108">
    <property type="entry name" value="DBD_Tnp_Mut"/>
    <property type="match status" value="1"/>
</dbReference>
<evidence type="ECO:0000313" key="3">
    <source>
        <dbReference type="EMBL" id="KAK9045177.1"/>
    </source>
</evidence>
<gene>
    <name evidence="3" type="ORF">V6N11_059066</name>
</gene>
<evidence type="ECO:0008006" key="5">
    <source>
        <dbReference type="Google" id="ProtNLM"/>
    </source>
</evidence>
<feature type="domain" description="Transposase MuDR plant" evidence="1">
    <location>
        <begin position="269"/>
        <end position="331"/>
    </location>
</feature>